<name>A0A9Q8LC13_PASFU</name>
<protein>
    <submittedName>
        <fullName evidence="2">Uncharacterized protein</fullName>
    </submittedName>
</protein>
<feature type="chain" id="PRO_5040370839" evidence="1">
    <location>
        <begin position="21"/>
        <end position="172"/>
    </location>
</feature>
<evidence type="ECO:0000256" key="1">
    <source>
        <dbReference type="SAM" id="SignalP"/>
    </source>
</evidence>
<dbReference type="GeneID" id="71982856"/>
<keyword evidence="3" id="KW-1185">Reference proteome</keyword>
<dbReference type="KEGG" id="ffu:CLAFUR5_02978"/>
<keyword evidence="1" id="KW-0732">Signal</keyword>
<proteinExistence type="predicted"/>
<accession>A0A9Q8LC13</accession>
<evidence type="ECO:0000313" key="2">
    <source>
        <dbReference type="EMBL" id="UJO14637.1"/>
    </source>
</evidence>
<evidence type="ECO:0000313" key="3">
    <source>
        <dbReference type="Proteomes" id="UP000756132"/>
    </source>
</evidence>
<dbReference type="AlphaFoldDB" id="A0A9Q8LC13"/>
<dbReference type="OrthoDB" id="3648350at2759"/>
<sequence length="172" mass="17370">MFAPESLVFSLLALAGASSAYSLEARRTQGNNVTIVSLEKARNSTGGSGSVAAAGTLQPFGGIGIGCGVNWDNKVGYGGGLTAGSEAFGLGGGYKITPDTMEIGNGIGINGKHNATADVLFKGSRNGTFELKFESTANFACVPSNNGTVYSVVCSTVTGKAAYLDVDAEVNV</sequence>
<organism evidence="2 3">
    <name type="scientific">Passalora fulva</name>
    <name type="common">Tomato leaf mold</name>
    <name type="synonym">Cladosporium fulvum</name>
    <dbReference type="NCBI Taxonomy" id="5499"/>
    <lineage>
        <taxon>Eukaryota</taxon>
        <taxon>Fungi</taxon>
        <taxon>Dikarya</taxon>
        <taxon>Ascomycota</taxon>
        <taxon>Pezizomycotina</taxon>
        <taxon>Dothideomycetes</taxon>
        <taxon>Dothideomycetidae</taxon>
        <taxon>Mycosphaerellales</taxon>
        <taxon>Mycosphaerellaceae</taxon>
        <taxon>Fulvia</taxon>
    </lineage>
</organism>
<dbReference type="EMBL" id="CP090164">
    <property type="protein sequence ID" value="UJO14637.1"/>
    <property type="molecule type" value="Genomic_DNA"/>
</dbReference>
<reference evidence="2" key="1">
    <citation type="submission" date="2021-12" db="EMBL/GenBank/DDBJ databases">
        <authorList>
            <person name="Zaccaron A."/>
            <person name="Stergiopoulos I."/>
        </authorList>
    </citation>
    <scope>NUCLEOTIDE SEQUENCE</scope>
    <source>
        <strain evidence="2">Race5_Kim</strain>
    </source>
</reference>
<reference evidence="2" key="2">
    <citation type="journal article" date="2022" name="Microb. Genom.">
        <title>A chromosome-scale genome assembly of the tomato pathogen Cladosporium fulvum reveals a compartmentalized genome architecture and the presence of a dispensable chromosome.</title>
        <authorList>
            <person name="Zaccaron A.Z."/>
            <person name="Chen L.H."/>
            <person name="Samaras A."/>
            <person name="Stergiopoulos I."/>
        </authorList>
    </citation>
    <scope>NUCLEOTIDE SEQUENCE</scope>
    <source>
        <strain evidence="2">Race5_Kim</strain>
    </source>
</reference>
<gene>
    <name evidence="2" type="ORF">CLAFUR5_02978</name>
</gene>
<dbReference type="RefSeq" id="XP_047759003.1">
    <property type="nucleotide sequence ID" value="XM_047902126.1"/>
</dbReference>
<dbReference type="Proteomes" id="UP000756132">
    <property type="component" value="Chromosome 2"/>
</dbReference>
<feature type="signal peptide" evidence="1">
    <location>
        <begin position="1"/>
        <end position="20"/>
    </location>
</feature>
<dbReference type="OMA" id="IGMNTAN"/>